<dbReference type="PANTHER" id="PTHR30636">
    <property type="entry name" value="UPF0701 PROTEIN YICC"/>
    <property type="match status" value="1"/>
</dbReference>
<dbReference type="Pfam" id="PF08340">
    <property type="entry name" value="YicC-like_C"/>
    <property type="match status" value="1"/>
</dbReference>
<dbReference type="GO" id="GO:0004521">
    <property type="term" value="F:RNA endonuclease activity"/>
    <property type="evidence" value="ECO:0007669"/>
    <property type="project" value="InterPro"/>
</dbReference>
<evidence type="ECO:0000259" key="6">
    <source>
        <dbReference type="Pfam" id="PF03755"/>
    </source>
</evidence>
<evidence type="ECO:0000256" key="4">
    <source>
        <dbReference type="ARBA" id="ARBA00022801"/>
    </source>
</evidence>
<sequence>MNAEEVSVEIRSVNGKFCEAKVRLPRELQSLEAEVVREVKARLARGTVDVSIRRGSGAGSNLALRVDEGLAERAAETLRALRDRLSLGGDVTLPEIVAIPGVISMQEPAPDLTAAGDALTAALDEALERLIAMREVEGRALREDLERRLGVVAERVASISEEAPTALRQGYERLRLRVEELAGGLALDPARLAQEVALLAERSDIAEELTRLDSHLVQFRSLLESDEPSGRRMDFLIQELNREANTIASKSNWAGAAAHVVELKAEIERIREQIQNVE</sequence>
<dbReference type="InterPro" id="IPR005229">
    <property type="entry name" value="YicC/YloC-like"/>
</dbReference>
<proteinExistence type="inferred from homology"/>
<evidence type="ECO:0008006" key="10">
    <source>
        <dbReference type="Google" id="ProtNLM"/>
    </source>
</evidence>
<keyword evidence="3" id="KW-0255">Endonuclease</keyword>
<dbReference type="NCBIfam" id="TIGR00255">
    <property type="entry name" value="YicC/YloC family endoribonuclease"/>
    <property type="match status" value="1"/>
</dbReference>
<dbReference type="PANTHER" id="PTHR30636:SF3">
    <property type="entry name" value="UPF0701 PROTEIN YICC"/>
    <property type="match status" value="1"/>
</dbReference>
<feature type="domain" description="Endoribonuclease YicC-like C-terminal" evidence="7">
    <location>
        <begin position="159"/>
        <end position="278"/>
    </location>
</feature>
<keyword evidence="9" id="KW-1185">Reference proteome</keyword>
<dbReference type="Pfam" id="PF03755">
    <property type="entry name" value="YicC-like_N"/>
    <property type="match status" value="1"/>
</dbReference>
<dbReference type="Proteomes" id="UP000055590">
    <property type="component" value="Chromosome"/>
</dbReference>
<dbReference type="KEGG" id="vin:AKJ08_1010"/>
<evidence type="ECO:0000259" key="7">
    <source>
        <dbReference type="Pfam" id="PF08340"/>
    </source>
</evidence>
<dbReference type="STRING" id="1391653.AKJ08_1010"/>
<protein>
    <recommendedName>
        <fullName evidence="10">Protein YicC</fullName>
    </recommendedName>
</protein>
<reference evidence="8 9" key="1">
    <citation type="submission" date="2015-08" db="EMBL/GenBank/DDBJ databases">
        <authorList>
            <person name="Babu N.S."/>
            <person name="Beckwith C.J."/>
            <person name="Beseler K.G."/>
            <person name="Brison A."/>
            <person name="Carone J.V."/>
            <person name="Caskin T.P."/>
            <person name="Diamond M."/>
            <person name="Durham M.E."/>
            <person name="Foxe J.M."/>
            <person name="Go M."/>
            <person name="Henderson B.A."/>
            <person name="Jones I.B."/>
            <person name="McGettigan J.A."/>
            <person name="Micheletti S.J."/>
            <person name="Nasrallah M.E."/>
            <person name="Ortiz D."/>
            <person name="Piller C.R."/>
            <person name="Privatt S.R."/>
            <person name="Schneider S.L."/>
            <person name="Sharp S."/>
            <person name="Smith T.C."/>
            <person name="Stanton J.D."/>
            <person name="Ullery H.E."/>
            <person name="Wilson R.J."/>
            <person name="Serrano M.G."/>
            <person name="Buck G."/>
            <person name="Lee V."/>
            <person name="Wang Y."/>
            <person name="Carvalho R."/>
            <person name="Voegtly L."/>
            <person name="Shi R."/>
            <person name="Duckworth R."/>
            <person name="Johnson A."/>
            <person name="Loviza R."/>
            <person name="Walstead R."/>
            <person name="Shah Z."/>
            <person name="Kiflezghi M."/>
            <person name="Wade K."/>
            <person name="Ball S.L."/>
            <person name="Bradley K.W."/>
            <person name="Asai D.J."/>
            <person name="Bowman C.A."/>
            <person name="Russell D.A."/>
            <person name="Pope W.H."/>
            <person name="Jacobs-Sera D."/>
            <person name="Hendrix R.W."/>
            <person name="Hatfull G.F."/>
        </authorList>
    </citation>
    <scope>NUCLEOTIDE SEQUENCE [LARGE SCALE GENOMIC DNA]</scope>
    <source>
        <strain evidence="8 9">DSM 27710</strain>
    </source>
</reference>
<keyword evidence="2" id="KW-0540">Nuclease</keyword>
<comment type="cofactor">
    <cofactor evidence="1">
        <name>a divalent metal cation</name>
        <dbReference type="ChEBI" id="CHEBI:60240"/>
    </cofactor>
</comment>
<evidence type="ECO:0000313" key="8">
    <source>
        <dbReference type="EMBL" id="AKU90623.1"/>
    </source>
</evidence>
<dbReference type="InterPro" id="IPR013527">
    <property type="entry name" value="YicC-like_N"/>
</dbReference>
<dbReference type="InterPro" id="IPR013551">
    <property type="entry name" value="YicC-like_C"/>
</dbReference>
<dbReference type="EMBL" id="CP012332">
    <property type="protein sequence ID" value="AKU90623.1"/>
    <property type="molecule type" value="Genomic_DNA"/>
</dbReference>
<organism evidence="8 9">
    <name type="scientific">Vulgatibacter incomptus</name>
    <dbReference type="NCBI Taxonomy" id="1391653"/>
    <lineage>
        <taxon>Bacteria</taxon>
        <taxon>Pseudomonadati</taxon>
        <taxon>Myxococcota</taxon>
        <taxon>Myxococcia</taxon>
        <taxon>Myxococcales</taxon>
        <taxon>Cystobacterineae</taxon>
        <taxon>Vulgatibacteraceae</taxon>
        <taxon>Vulgatibacter</taxon>
    </lineage>
</organism>
<evidence type="ECO:0000256" key="3">
    <source>
        <dbReference type="ARBA" id="ARBA00022759"/>
    </source>
</evidence>
<evidence type="ECO:0000313" key="9">
    <source>
        <dbReference type="Proteomes" id="UP000055590"/>
    </source>
</evidence>
<dbReference type="AlphaFoldDB" id="A0A0K1PAQ7"/>
<evidence type="ECO:0000256" key="5">
    <source>
        <dbReference type="ARBA" id="ARBA00035648"/>
    </source>
</evidence>
<feature type="domain" description="Endoribonuclease YicC-like N-terminal" evidence="6">
    <location>
        <begin position="5"/>
        <end position="142"/>
    </location>
</feature>
<gene>
    <name evidence="8" type="ORF">AKJ08_1010</name>
</gene>
<dbReference type="GO" id="GO:0016787">
    <property type="term" value="F:hydrolase activity"/>
    <property type="evidence" value="ECO:0007669"/>
    <property type="project" value="UniProtKB-KW"/>
</dbReference>
<comment type="similarity">
    <text evidence="5">Belongs to the YicC/YloC family.</text>
</comment>
<name>A0A0K1PAQ7_9BACT</name>
<accession>A0A0K1PAQ7</accession>
<keyword evidence="4" id="KW-0378">Hydrolase</keyword>
<dbReference type="PATRIC" id="fig|1391653.3.peg.1033"/>
<evidence type="ECO:0000256" key="1">
    <source>
        <dbReference type="ARBA" id="ARBA00001968"/>
    </source>
</evidence>
<evidence type="ECO:0000256" key="2">
    <source>
        <dbReference type="ARBA" id="ARBA00022722"/>
    </source>
</evidence>